<evidence type="ECO:0000313" key="1">
    <source>
        <dbReference type="EMBL" id="SFO64781.1"/>
    </source>
</evidence>
<reference evidence="1 2" key="1">
    <citation type="submission" date="2016-10" db="EMBL/GenBank/DDBJ databases">
        <authorList>
            <person name="de Groot N.N."/>
        </authorList>
    </citation>
    <scope>NUCLEOTIDE SEQUENCE [LARGE SCALE GENOMIC DNA]</scope>
    <source>
        <strain evidence="1 2">CGMCC 4.1877</strain>
    </source>
</reference>
<dbReference type="AlphaFoldDB" id="A0A1I5IXA4"/>
<dbReference type="Proteomes" id="UP000199614">
    <property type="component" value="Unassembled WGS sequence"/>
</dbReference>
<evidence type="ECO:0000313" key="2">
    <source>
        <dbReference type="Proteomes" id="UP000199614"/>
    </source>
</evidence>
<dbReference type="EMBL" id="FOUY01000144">
    <property type="protein sequence ID" value="SFO64781.1"/>
    <property type="molecule type" value="Genomic_DNA"/>
</dbReference>
<protein>
    <submittedName>
        <fullName evidence="1">Uncharacterized protein</fullName>
    </submittedName>
</protein>
<keyword evidence="2" id="KW-1185">Reference proteome</keyword>
<sequence>MTMTGDMFIPQTYPLWGANSATAAVFRIVGWQQIDNQRHPMLPVGFHSSREGIPTLVTVPLAYFDSHAAAIKHLDRG</sequence>
<name>A0A1I5IXA4_PSUAM</name>
<proteinExistence type="predicted"/>
<organism evidence="1 2">
    <name type="scientific">Pseudonocardia ammonioxydans</name>
    <dbReference type="NCBI Taxonomy" id="260086"/>
    <lineage>
        <taxon>Bacteria</taxon>
        <taxon>Bacillati</taxon>
        <taxon>Actinomycetota</taxon>
        <taxon>Actinomycetes</taxon>
        <taxon>Pseudonocardiales</taxon>
        <taxon>Pseudonocardiaceae</taxon>
        <taxon>Pseudonocardia</taxon>
    </lineage>
</organism>
<gene>
    <name evidence="1" type="ORF">SAMN05216207_11443</name>
</gene>
<accession>A0A1I5IXA4</accession>